<feature type="region of interest" description="Disordered" evidence="1">
    <location>
        <begin position="43"/>
        <end position="76"/>
    </location>
</feature>
<dbReference type="Proteomes" id="UP000777784">
    <property type="component" value="Unassembled WGS sequence"/>
</dbReference>
<dbReference type="AlphaFoldDB" id="A0A948WDH6"/>
<comment type="caution">
    <text evidence="2">The sequence shown here is derived from an EMBL/GenBank/DDBJ whole genome shotgun (WGS) entry which is preliminary data.</text>
</comment>
<dbReference type="EMBL" id="JAHJDP010000077">
    <property type="protein sequence ID" value="MBU2691868.1"/>
    <property type="molecule type" value="Genomic_DNA"/>
</dbReference>
<name>A0A948WDH6_UNCEI</name>
<organism evidence="2 3">
    <name type="scientific">Eiseniibacteriota bacterium</name>
    <dbReference type="NCBI Taxonomy" id="2212470"/>
    <lineage>
        <taxon>Bacteria</taxon>
        <taxon>Candidatus Eiseniibacteriota</taxon>
    </lineage>
</organism>
<accession>A0A948WDH6</accession>
<sequence length="76" mass="8567">MQVIYTGTEPKSYRFCDVKPNGVYPMSEELFQQLVRQGEPFKEVKGIPPVNQPPDEPKEKVAAASTAKTPKEKKET</sequence>
<reference evidence="2" key="1">
    <citation type="submission" date="2021-05" db="EMBL/GenBank/DDBJ databases">
        <title>Energy efficiency and biological interactions define the core microbiome of deep oligotrophic groundwater.</title>
        <authorList>
            <person name="Mehrshad M."/>
            <person name="Lopez-Fernandez M."/>
            <person name="Bell E."/>
            <person name="Bernier-Latmani R."/>
            <person name="Bertilsson S."/>
            <person name="Dopson M."/>
        </authorList>
    </citation>
    <scope>NUCLEOTIDE SEQUENCE</scope>
    <source>
        <strain evidence="2">Modern_marine.mb.64</strain>
    </source>
</reference>
<gene>
    <name evidence="2" type="ORF">KJ970_13185</name>
</gene>
<evidence type="ECO:0000256" key="1">
    <source>
        <dbReference type="SAM" id="MobiDB-lite"/>
    </source>
</evidence>
<protein>
    <submittedName>
        <fullName evidence="2">Uncharacterized protein</fullName>
    </submittedName>
</protein>
<evidence type="ECO:0000313" key="2">
    <source>
        <dbReference type="EMBL" id="MBU2691868.1"/>
    </source>
</evidence>
<proteinExistence type="predicted"/>
<evidence type="ECO:0000313" key="3">
    <source>
        <dbReference type="Proteomes" id="UP000777784"/>
    </source>
</evidence>